<comment type="caution">
    <text evidence="1">The sequence shown here is derived from an EMBL/GenBank/DDBJ whole genome shotgun (WGS) entry which is preliminary data.</text>
</comment>
<dbReference type="EMBL" id="LNYW01000030">
    <property type="protein sequence ID" value="KTD62719.1"/>
    <property type="molecule type" value="Genomic_DNA"/>
</dbReference>
<protein>
    <recommendedName>
        <fullName evidence="3">Sel1 repeat protein</fullName>
    </recommendedName>
</protein>
<dbReference type="SUPFAM" id="SSF81901">
    <property type="entry name" value="HCP-like"/>
    <property type="match status" value="1"/>
</dbReference>
<evidence type="ECO:0008006" key="3">
    <source>
        <dbReference type="Google" id="ProtNLM"/>
    </source>
</evidence>
<sequence>MLNMNRWKINRITKKVKAMQANRVNNQPGDEMIKKEVLYYFELAKLFKKMKNSKKFPYAELMIIECYRAAAGLEDAEAHYQLGQMFIEEAKYRQNLQNEGIFNSQANLKRCHQLNEEAHAHLQAAEKLGHIAAKRLRGLCLINGWGMDIDKNGGFELVVESIEQEGSWDKIPQIFAAMGLNKPEFFSAIMQRRK</sequence>
<dbReference type="RefSeq" id="WP_018578270.1">
    <property type="nucleotide sequence ID" value="NZ_KB892426.1"/>
</dbReference>
<evidence type="ECO:0000313" key="2">
    <source>
        <dbReference type="Proteomes" id="UP000054600"/>
    </source>
</evidence>
<dbReference type="Gene3D" id="1.25.40.10">
    <property type="entry name" value="Tetratricopeptide repeat domain"/>
    <property type="match status" value="1"/>
</dbReference>
<dbReference type="OrthoDB" id="5652782at2"/>
<accession>A0A0W0Z1H8</accession>
<organism evidence="1 2">
    <name type="scientific">Legionella shakespearei DSM 23087</name>
    <dbReference type="NCBI Taxonomy" id="1122169"/>
    <lineage>
        <taxon>Bacteria</taxon>
        <taxon>Pseudomonadati</taxon>
        <taxon>Pseudomonadota</taxon>
        <taxon>Gammaproteobacteria</taxon>
        <taxon>Legionellales</taxon>
        <taxon>Legionellaceae</taxon>
        <taxon>Legionella</taxon>
    </lineage>
</organism>
<dbReference type="eggNOG" id="COG0790">
    <property type="taxonomic scope" value="Bacteria"/>
</dbReference>
<name>A0A0W0Z1H8_9GAMM</name>
<reference evidence="1 2" key="1">
    <citation type="submission" date="2015-11" db="EMBL/GenBank/DDBJ databases">
        <title>Genomic analysis of 38 Legionella species identifies large and diverse effector repertoires.</title>
        <authorList>
            <person name="Burstein D."/>
            <person name="Amaro F."/>
            <person name="Zusman T."/>
            <person name="Lifshitz Z."/>
            <person name="Cohen O."/>
            <person name="Gilbert J.A."/>
            <person name="Pupko T."/>
            <person name="Shuman H.A."/>
            <person name="Segal G."/>
        </authorList>
    </citation>
    <scope>NUCLEOTIDE SEQUENCE [LARGE SCALE GENOMIC DNA]</scope>
    <source>
        <strain evidence="1 2">ATCC 49655</strain>
    </source>
</reference>
<gene>
    <name evidence="1" type="ORF">Lsha_0893</name>
</gene>
<dbReference type="PATRIC" id="fig|1122169.6.peg.1036"/>
<evidence type="ECO:0000313" key="1">
    <source>
        <dbReference type="EMBL" id="KTD62719.1"/>
    </source>
</evidence>
<dbReference type="STRING" id="1122169.Lsha_0893"/>
<keyword evidence="2" id="KW-1185">Reference proteome</keyword>
<dbReference type="AlphaFoldDB" id="A0A0W0Z1H8"/>
<dbReference type="InterPro" id="IPR011990">
    <property type="entry name" value="TPR-like_helical_dom_sf"/>
</dbReference>
<dbReference type="Proteomes" id="UP000054600">
    <property type="component" value="Unassembled WGS sequence"/>
</dbReference>
<proteinExistence type="predicted"/>